<protein>
    <recommendedName>
        <fullName evidence="1">RNase H type-1 domain-containing protein</fullName>
    </recommendedName>
</protein>
<keyword evidence="3" id="KW-1185">Reference proteome</keyword>
<dbReference type="Proteomes" id="UP001396334">
    <property type="component" value="Unassembled WGS sequence"/>
</dbReference>
<reference evidence="2 3" key="1">
    <citation type="journal article" date="2024" name="G3 (Bethesda)">
        <title>Genome assembly of Hibiscus sabdariffa L. provides insights into metabolisms of medicinal natural products.</title>
        <authorList>
            <person name="Kim T."/>
        </authorList>
    </citation>
    <scope>NUCLEOTIDE SEQUENCE [LARGE SCALE GENOMIC DNA]</scope>
    <source>
        <strain evidence="2">TK-2024</strain>
        <tissue evidence="2">Old leaves</tissue>
    </source>
</reference>
<comment type="caution">
    <text evidence="2">The sequence shown here is derived from an EMBL/GenBank/DDBJ whole genome shotgun (WGS) entry which is preliminary data.</text>
</comment>
<gene>
    <name evidence="2" type="ORF">V6N11_053322</name>
</gene>
<evidence type="ECO:0000313" key="3">
    <source>
        <dbReference type="Proteomes" id="UP001396334"/>
    </source>
</evidence>
<organism evidence="2 3">
    <name type="scientific">Hibiscus sabdariffa</name>
    <name type="common">roselle</name>
    <dbReference type="NCBI Taxonomy" id="183260"/>
    <lineage>
        <taxon>Eukaryota</taxon>
        <taxon>Viridiplantae</taxon>
        <taxon>Streptophyta</taxon>
        <taxon>Embryophyta</taxon>
        <taxon>Tracheophyta</taxon>
        <taxon>Spermatophyta</taxon>
        <taxon>Magnoliopsida</taxon>
        <taxon>eudicotyledons</taxon>
        <taxon>Gunneridae</taxon>
        <taxon>Pentapetalae</taxon>
        <taxon>rosids</taxon>
        <taxon>malvids</taxon>
        <taxon>Malvales</taxon>
        <taxon>Malvaceae</taxon>
        <taxon>Malvoideae</taxon>
        <taxon>Hibiscus</taxon>
    </lineage>
</organism>
<name>A0ABR2UCP3_9ROSI</name>
<accession>A0ABR2UCP3</accession>
<dbReference type="Pfam" id="PF13456">
    <property type="entry name" value="RVT_3"/>
    <property type="match status" value="1"/>
</dbReference>
<evidence type="ECO:0000313" key="2">
    <source>
        <dbReference type="EMBL" id="KAK9047478.1"/>
    </source>
</evidence>
<evidence type="ECO:0000259" key="1">
    <source>
        <dbReference type="Pfam" id="PF13456"/>
    </source>
</evidence>
<proteinExistence type="predicted"/>
<dbReference type="EMBL" id="JBBPBN010000001">
    <property type="protein sequence ID" value="KAK9047478.1"/>
    <property type="molecule type" value="Genomic_DNA"/>
</dbReference>
<dbReference type="InterPro" id="IPR002156">
    <property type="entry name" value="RNaseH_domain"/>
</dbReference>
<sequence>MTETKKGRLRFAGLHVHGNLAWKGLEFAIDLGFHSVIVESDCRAVISKLCSNILDLSDTGLCHPEDMFWVEDASDRIHRLTAADKRFIAPP</sequence>
<feature type="domain" description="RNase H type-1" evidence="1">
    <location>
        <begin position="22"/>
        <end position="52"/>
    </location>
</feature>